<protein>
    <submittedName>
        <fullName evidence="2">Membrane protein</fullName>
    </submittedName>
</protein>
<organism evidence="2 3">
    <name type="scientific">Campylobacter ureolyticus</name>
    <dbReference type="NCBI Taxonomy" id="827"/>
    <lineage>
        <taxon>Bacteria</taxon>
        <taxon>Pseudomonadati</taxon>
        <taxon>Campylobacterota</taxon>
        <taxon>Epsilonproteobacteria</taxon>
        <taxon>Campylobacterales</taxon>
        <taxon>Campylobacteraceae</taxon>
        <taxon>Campylobacter</taxon>
    </lineage>
</organism>
<accession>A0AAE7EB13</accession>
<feature type="transmembrane region" description="Helical" evidence="1">
    <location>
        <begin position="123"/>
        <end position="144"/>
    </location>
</feature>
<keyword evidence="1" id="KW-0472">Membrane</keyword>
<keyword evidence="1" id="KW-0812">Transmembrane</keyword>
<evidence type="ECO:0000313" key="3">
    <source>
        <dbReference type="Proteomes" id="UP000509722"/>
    </source>
</evidence>
<feature type="transmembrane region" description="Helical" evidence="1">
    <location>
        <begin position="6"/>
        <end position="34"/>
    </location>
</feature>
<reference evidence="2 3" key="1">
    <citation type="submission" date="2020-05" db="EMBL/GenBank/DDBJ databases">
        <title>Complete genome sequencing of Campylobacter and Arcobacter type strains.</title>
        <authorList>
            <person name="Miller W.G."/>
            <person name="Yee E."/>
        </authorList>
    </citation>
    <scope>NUCLEOTIDE SEQUENCE [LARGE SCALE GENOMIC DNA]</scope>
    <source>
        <strain evidence="2 3">LMG 6451</strain>
    </source>
</reference>
<sequence>MGAIYPYAQFIHLICAVIFVGYLFFDVVIFKMALKKVDNQTGEKMKKAISSTETRIISIFVLLLLLSGGMMMNHWVGSKAGGYFSSNLQIFFMIKVLLAFIVFIAVGVKLTYKLILKRPSPNIHPLALLLSFVIIYLAIFFKYAG</sequence>
<dbReference type="GeneID" id="77176380"/>
<feature type="transmembrane region" description="Helical" evidence="1">
    <location>
        <begin position="55"/>
        <end position="76"/>
    </location>
</feature>
<dbReference type="PIRSF" id="PIRSF015875">
    <property type="entry name" value="UCP015875"/>
    <property type="match status" value="1"/>
</dbReference>
<keyword evidence="1" id="KW-1133">Transmembrane helix</keyword>
<proteinExistence type="predicted"/>
<dbReference type="Proteomes" id="UP000509722">
    <property type="component" value="Chromosome"/>
</dbReference>
<dbReference type="RefSeq" id="WP_018712813.1">
    <property type="nucleotide sequence ID" value="NZ_CP053832.1"/>
</dbReference>
<evidence type="ECO:0000256" key="1">
    <source>
        <dbReference type="SAM" id="Phobius"/>
    </source>
</evidence>
<feature type="transmembrane region" description="Helical" evidence="1">
    <location>
        <begin position="88"/>
        <end position="111"/>
    </location>
</feature>
<dbReference type="AlphaFoldDB" id="A0AAE7EB13"/>
<gene>
    <name evidence="2" type="ORF">CURT_1473</name>
</gene>
<dbReference type="InterPro" id="IPR007418">
    <property type="entry name" value="DUF474"/>
</dbReference>
<name>A0AAE7EB13_9BACT</name>
<evidence type="ECO:0000313" key="2">
    <source>
        <dbReference type="EMBL" id="QKF84918.1"/>
    </source>
</evidence>
<dbReference type="EMBL" id="CP053832">
    <property type="protein sequence ID" value="QKF84918.1"/>
    <property type="molecule type" value="Genomic_DNA"/>
</dbReference>